<keyword evidence="3" id="KW-1185">Reference proteome</keyword>
<dbReference type="Pfam" id="PF02458">
    <property type="entry name" value="Transferase"/>
    <property type="match status" value="1"/>
</dbReference>
<accession>A0A0N7L661</accession>
<dbReference type="InterPro" id="IPR050317">
    <property type="entry name" value="Plant_Fungal_Acyltransferase"/>
</dbReference>
<proteinExistence type="predicted"/>
<dbReference type="STRING" id="4781.A0A0N7L661"/>
<dbReference type="PANTHER" id="PTHR31642:SF310">
    <property type="entry name" value="FATTY ALCOHOL:CAFFEOYL-COA ACYLTRANSFERASE"/>
    <property type="match status" value="1"/>
</dbReference>
<organism evidence="2 3">
    <name type="scientific">Plasmopara halstedii</name>
    <name type="common">Downy mildew of sunflower</name>
    <dbReference type="NCBI Taxonomy" id="4781"/>
    <lineage>
        <taxon>Eukaryota</taxon>
        <taxon>Sar</taxon>
        <taxon>Stramenopiles</taxon>
        <taxon>Oomycota</taxon>
        <taxon>Peronosporomycetes</taxon>
        <taxon>Peronosporales</taxon>
        <taxon>Peronosporaceae</taxon>
        <taxon>Plasmopara</taxon>
    </lineage>
</organism>
<dbReference type="AlphaFoldDB" id="A0A0N7L661"/>
<evidence type="ECO:0000256" key="1">
    <source>
        <dbReference type="ARBA" id="ARBA00022679"/>
    </source>
</evidence>
<keyword evidence="1 2" id="KW-0808">Transferase</keyword>
<dbReference type="RefSeq" id="XP_024579748.1">
    <property type="nucleotide sequence ID" value="XM_024729364.1"/>
</dbReference>
<dbReference type="EMBL" id="CCYD01000666">
    <property type="protein sequence ID" value="CEG43379.1"/>
    <property type="molecule type" value="Genomic_DNA"/>
</dbReference>
<sequence>MNTIMLPLSPVDTVMHKLDLALLYIFPSSTTTSFDLNKLRSSFVALVEQDYPFLIGEFCVDPTNGILNVKQTVESRQKGATAIKFETNPENPMTTEQAIEKRSWDMMPSTRGKHELICVKGTLFHDGGLAIGIHTSHSLFDGEAFFTFMKVWGQHYSGIKKEERLVVSHARHLLNGSGRTSKIKHLEYSIKDKCGALDEAQSLPAAADHFFYVSPKMMKGVKEAANSSELKNDKATEASYVSTVDALTALMTILISRARDQNQDVNTTTIVNARRHLNPPLPQNYVGNAIFSAVSTYSRPELEPRPEDQTLVSPTTLGMVARRVRSSILQCDNEYMQDAIDFLTEQRNLAAVGMSSNHFFGNDLLFTSWVHMDMYDSEFDGVRPSYACFPRFYVGNGMIVITEARKGYEGIEIGVVLECSAMERLKKMFAKVSQCYE</sequence>
<dbReference type="InterPro" id="IPR023213">
    <property type="entry name" value="CAT-like_dom_sf"/>
</dbReference>
<protein>
    <submittedName>
        <fullName evidence="2">Transferase</fullName>
    </submittedName>
</protein>
<reference evidence="3" key="1">
    <citation type="submission" date="2014-09" db="EMBL/GenBank/DDBJ databases">
        <authorList>
            <person name="Sharma Rahul"/>
            <person name="Thines Marco"/>
        </authorList>
    </citation>
    <scope>NUCLEOTIDE SEQUENCE [LARGE SCALE GENOMIC DNA]</scope>
</reference>
<evidence type="ECO:0000313" key="2">
    <source>
        <dbReference type="EMBL" id="CEG43379.1"/>
    </source>
</evidence>
<dbReference type="OrthoDB" id="671439at2759"/>
<evidence type="ECO:0000313" key="3">
    <source>
        <dbReference type="Proteomes" id="UP000054928"/>
    </source>
</evidence>
<dbReference type="Proteomes" id="UP000054928">
    <property type="component" value="Unassembled WGS sequence"/>
</dbReference>
<dbReference type="GO" id="GO:0016747">
    <property type="term" value="F:acyltransferase activity, transferring groups other than amino-acyl groups"/>
    <property type="evidence" value="ECO:0007669"/>
    <property type="project" value="TreeGrafter"/>
</dbReference>
<name>A0A0N7L661_PLAHL</name>
<dbReference type="PANTHER" id="PTHR31642">
    <property type="entry name" value="TRICHOTHECENE 3-O-ACETYLTRANSFERASE"/>
    <property type="match status" value="1"/>
</dbReference>
<dbReference type="GeneID" id="36408632"/>
<dbReference type="Gene3D" id="3.30.559.10">
    <property type="entry name" value="Chloramphenicol acetyltransferase-like domain"/>
    <property type="match status" value="2"/>
</dbReference>